<keyword evidence="2" id="KW-1185">Reference proteome</keyword>
<name>A0ABP7B2S8_9ACTN</name>
<reference evidence="2" key="1">
    <citation type="journal article" date="2019" name="Int. J. Syst. Evol. Microbiol.">
        <title>The Global Catalogue of Microorganisms (GCM) 10K type strain sequencing project: providing services to taxonomists for standard genome sequencing and annotation.</title>
        <authorList>
            <consortium name="The Broad Institute Genomics Platform"/>
            <consortium name="The Broad Institute Genome Sequencing Center for Infectious Disease"/>
            <person name="Wu L."/>
            <person name="Ma J."/>
        </authorList>
    </citation>
    <scope>NUCLEOTIDE SEQUENCE [LARGE SCALE GENOMIC DNA]</scope>
    <source>
        <strain evidence="2">JCM 16904</strain>
    </source>
</reference>
<dbReference type="EMBL" id="BAAAZP010000009">
    <property type="protein sequence ID" value="GAA3647453.1"/>
    <property type="molecule type" value="Genomic_DNA"/>
</dbReference>
<dbReference type="RefSeq" id="WP_344873009.1">
    <property type="nucleotide sequence ID" value="NZ_BAAAZP010000009.1"/>
</dbReference>
<proteinExistence type="predicted"/>
<accession>A0ABP7B2S8</accession>
<organism evidence="1 2">
    <name type="scientific">Nonomuraea antimicrobica</name>
    <dbReference type="NCBI Taxonomy" id="561173"/>
    <lineage>
        <taxon>Bacteria</taxon>
        <taxon>Bacillati</taxon>
        <taxon>Actinomycetota</taxon>
        <taxon>Actinomycetes</taxon>
        <taxon>Streptosporangiales</taxon>
        <taxon>Streptosporangiaceae</taxon>
        <taxon>Nonomuraea</taxon>
    </lineage>
</organism>
<evidence type="ECO:0000313" key="1">
    <source>
        <dbReference type="EMBL" id="GAA3647453.1"/>
    </source>
</evidence>
<protein>
    <submittedName>
        <fullName evidence="1">Uncharacterized protein</fullName>
    </submittedName>
</protein>
<evidence type="ECO:0000313" key="2">
    <source>
        <dbReference type="Proteomes" id="UP001500902"/>
    </source>
</evidence>
<sequence>MSTVFNEGTGANNAQNVVRAVKEFLQQATDRKDVPQDVRDRARELKAQLSQQAAGGTAMSL</sequence>
<comment type="caution">
    <text evidence="1">The sequence shown here is derived from an EMBL/GenBank/DDBJ whole genome shotgun (WGS) entry which is preliminary data.</text>
</comment>
<gene>
    <name evidence="1" type="ORF">GCM10022224_007870</name>
</gene>
<dbReference type="Proteomes" id="UP001500902">
    <property type="component" value="Unassembled WGS sequence"/>
</dbReference>